<feature type="domain" description="ABC3 transporter permease C-terminal" evidence="7">
    <location>
        <begin position="254"/>
        <end position="364"/>
    </location>
</feature>
<dbReference type="AlphaFoldDB" id="A0A1I1R6G4"/>
<evidence type="ECO:0000256" key="1">
    <source>
        <dbReference type="ARBA" id="ARBA00004651"/>
    </source>
</evidence>
<keyword evidence="4 6" id="KW-1133">Transmembrane helix</keyword>
<name>A0A1I1R6G4_RUMAL</name>
<sequence length="374" mass="42649">MKEKSIIKRLGLSEIIFIIGLVISSFVLINTIDITSKIEKENQSINNYSESIQYRLKYNGKEKPSQDEIYTLVNNIINCLEDLDCNTSICKVGVCVNNQIDDMFPEIVINTNDDYKLQLTDTNTSNPNEYQLVVGESVIELSEDHVGKSLNVAGIDVPIQGVYKNNNAAGIDYSITFMYNECGKDLKQYLNNQICNTFSSFSIVVKLYSDNSIDTAKSKFTTEMKNFSVDCQTYKQQYGGSDYQNYWYRFYNKIFITVCLVFSLFTCFSLSFLWISSRRKEMAIRKAFGYNNFVIFELLIKDIVKLSIPAIIASMVLEAVYCLVFGNLSFFDKYFIIKFCGIFIGTILIGVLCAINLMSEVSKITPVSVIREEK</sequence>
<proteinExistence type="predicted"/>
<feature type="transmembrane region" description="Helical" evidence="6">
    <location>
        <begin position="334"/>
        <end position="355"/>
    </location>
</feature>
<evidence type="ECO:0000256" key="6">
    <source>
        <dbReference type="SAM" id="Phobius"/>
    </source>
</evidence>
<feature type="transmembrane region" description="Helical" evidence="6">
    <location>
        <begin position="12"/>
        <end position="32"/>
    </location>
</feature>
<dbReference type="RefSeq" id="WP_074963350.1">
    <property type="nucleotide sequence ID" value="NZ_FOKQ01000059.1"/>
</dbReference>
<gene>
    <name evidence="8" type="ORF">SAMN02910406_03609</name>
</gene>
<dbReference type="Pfam" id="PF02687">
    <property type="entry name" value="FtsX"/>
    <property type="match status" value="1"/>
</dbReference>
<keyword evidence="5 6" id="KW-0472">Membrane</keyword>
<evidence type="ECO:0000256" key="4">
    <source>
        <dbReference type="ARBA" id="ARBA00022989"/>
    </source>
</evidence>
<evidence type="ECO:0000256" key="3">
    <source>
        <dbReference type="ARBA" id="ARBA00022692"/>
    </source>
</evidence>
<comment type="subcellular location">
    <subcellularLocation>
        <location evidence="1">Cell membrane</location>
        <topology evidence="1">Multi-pass membrane protein</topology>
    </subcellularLocation>
</comment>
<reference evidence="8 9" key="1">
    <citation type="submission" date="2016-10" db="EMBL/GenBank/DDBJ databases">
        <authorList>
            <person name="de Groot N.N."/>
        </authorList>
    </citation>
    <scope>NUCLEOTIDE SEQUENCE [LARGE SCALE GENOMIC DNA]</scope>
    <source>
        <strain evidence="8 9">AR67</strain>
    </source>
</reference>
<evidence type="ECO:0000256" key="5">
    <source>
        <dbReference type="ARBA" id="ARBA00023136"/>
    </source>
</evidence>
<evidence type="ECO:0000259" key="7">
    <source>
        <dbReference type="Pfam" id="PF02687"/>
    </source>
</evidence>
<keyword evidence="3 6" id="KW-0812">Transmembrane</keyword>
<dbReference type="InterPro" id="IPR003838">
    <property type="entry name" value="ABC3_permease_C"/>
</dbReference>
<dbReference type="EMBL" id="FOKQ01000059">
    <property type="protein sequence ID" value="SFD29757.1"/>
    <property type="molecule type" value="Genomic_DNA"/>
</dbReference>
<protein>
    <submittedName>
        <fullName evidence="8">FtsX-like permease family protein</fullName>
    </submittedName>
</protein>
<feature type="transmembrane region" description="Helical" evidence="6">
    <location>
        <begin position="254"/>
        <end position="275"/>
    </location>
</feature>
<keyword evidence="2" id="KW-1003">Cell membrane</keyword>
<dbReference type="OrthoDB" id="1825496at2"/>
<evidence type="ECO:0000313" key="8">
    <source>
        <dbReference type="EMBL" id="SFD29757.1"/>
    </source>
</evidence>
<organism evidence="8 9">
    <name type="scientific">Ruminococcus albus</name>
    <dbReference type="NCBI Taxonomy" id="1264"/>
    <lineage>
        <taxon>Bacteria</taxon>
        <taxon>Bacillati</taxon>
        <taxon>Bacillota</taxon>
        <taxon>Clostridia</taxon>
        <taxon>Eubacteriales</taxon>
        <taxon>Oscillospiraceae</taxon>
        <taxon>Ruminococcus</taxon>
    </lineage>
</organism>
<feature type="transmembrane region" description="Helical" evidence="6">
    <location>
        <begin position="306"/>
        <end position="328"/>
    </location>
</feature>
<dbReference type="GO" id="GO:0005886">
    <property type="term" value="C:plasma membrane"/>
    <property type="evidence" value="ECO:0007669"/>
    <property type="project" value="UniProtKB-SubCell"/>
</dbReference>
<accession>A0A1I1R6G4</accession>
<evidence type="ECO:0000256" key="2">
    <source>
        <dbReference type="ARBA" id="ARBA00022475"/>
    </source>
</evidence>
<evidence type="ECO:0000313" key="9">
    <source>
        <dbReference type="Proteomes" id="UP000182192"/>
    </source>
</evidence>
<dbReference type="Proteomes" id="UP000182192">
    <property type="component" value="Unassembled WGS sequence"/>
</dbReference>